<dbReference type="GO" id="GO:0042554">
    <property type="term" value="P:superoxide anion generation"/>
    <property type="evidence" value="ECO:0007669"/>
    <property type="project" value="TreeGrafter"/>
</dbReference>
<keyword evidence="2 9" id="KW-0812">Transmembrane</keyword>
<dbReference type="Pfam" id="PF01794">
    <property type="entry name" value="Ferric_reduct"/>
    <property type="match status" value="1"/>
</dbReference>
<accession>A0A9P5SHH9</accession>
<feature type="transmembrane region" description="Helical" evidence="9">
    <location>
        <begin position="60"/>
        <end position="78"/>
    </location>
</feature>
<feature type="domain" description="FAD-binding FR-type" evidence="10">
    <location>
        <begin position="170"/>
        <end position="345"/>
    </location>
</feature>
<dbReference type="PANTHER" id="PTHR11972:SF153">
    <property type="entry name" value="SUPEROXIDE-GENERATING NADPH OXIDASE HEAVY CHAIN SUBUNIT A"/>
    <property type="match status" value="1"/>
</dbReference>
<evidence type="ECO:0000256" key="5">
    <source>
        <dbReference type="ARBA" id="ARBA00023002"/>
    </source>
</evidence>
<dbReference type="Pfam" id="PF08030">
    <property type="entry name" value="NAD_binding_6"/>
    <property type="match status" value="1"/>
</dbReference>
<keyword evidence="3" id="KW-0249">Electron transport</keyword>
<evidence type="ECO:0000256" key="1">
    <source>
        <dbReference type="ARBA" id="ARBA00004141"/>
    </source>
</evidence>
<dbReference type="GO" id="GO:0006811">
    <property type="term" value="P:monoatomic ion transport"/>
    <property type="evidence" value="ECO:0007669"/>
    <property type="project" value="UniProtKB-KW"/>
</dbReference>
<dbReference type="InterPro" id="IPR013130">
    <property type="entry name" value="Fe3_Rdtase_TM_dom"/>
</dbReference>
<dbReference type="Pfam" id="PF08022">
    <property type="entry name" value="FAD_binding_8"/>
    <property type="match status" value="1"/>
</dbReference>
<keyword evidence="5" id="KW-0560">Oxidoreductase</keyword>
<dbReference type="PANTHER" id="PTHR11972">
    <property type="entry name" value="NADPH OXIDASE"/>
    <property type="match status" value="1"/>
</dbReference>
<feature type="compositionally biased region" description="Polar residues" evidence="8">
    <location>
        <begin position="308"/>
        <end position="324"/>
    </location>
</feature>
<comment type="caution">
    <text evidence="11">The sequence shown here is derived from an EMBL/GenBank/DDBJ whole genome shotgun (WGS) entry which is preliminary data.</text>
</comment>
<dbReference type="GO" id="GO:0016175">
    <property type="term" value="F:superoxide-generating NAD(P)H oxidase activity"/>
    <property type="evidence" value="ECO:0007669"/>
    <property type="project" value="TreeGrafter"/>
</dbReference>
<evidence type="ECO:0000256" key="6">
    <source>
        <dbReference type="ARBA" id="ARBA00023065"/>
    </source>
</evidence>
<evidence type="ECO:0000313" key="12">
    <source>
        <dbReference type="Proteomes" id="UP000696485"/>
    </source>
</evidence>
<evidence type="ECO:0000313" key="11">
    <source>
        <dbReference type="EMBL" id="KAF9329708.1"/>
    </source>
</evidence>
<evidence type="ECO:0000256" key="9">
    <source>
        <dbReference type="SAM" id="Phobius"/>
    </source>
</evidence>
<dbReference type="SFLD" id="SFLDS00052">
    <property type="entry name" value="Ferric_Reductase_Domain"/>
    <property type="match status" value="1"/>
</dbReference>
<evidence type="ECO:0000259" key="10">
    <source>
        <dbReference type="PROSITE" id="PS51384"/>
    </source>
</evidence>
<dbReference type="SFLD" id="SFLDG01168">
    <property type="entry name" value="Ferric_reductase_subgroup_(FRE"/>
    <property type="match status" value="1"/>
</dbReference>
<feature type="transmembrane region" description="Helical" evidence="9">
    <location>
        <begin position="141"/>
        <end position="160"/>
    </location>
</feature>
<dbReference type="GO" id="GO:0006952">
    <property type="term" value="P:defense response"/>
    <property type="evidence" value="ECO:0007669"/>
    <property type="project" value="TreeGrafter"/>
</dbReference>
<keyword evidence="7 9" id="KW-0472">Membrane</keyword>
<dbReference type="PROSITE" id="PS51384">
    <property type="entry name" value="FAD_FR"/>
    <property type="match status" value="1"/>
</dbReference>
<feature type="compositionally biased region" description="Low complexity" evidence="8">
    <location>
        <begin position="297"/>
        <end position="306"/>
    </location>
</feature>
<evidence type="ECO:0000256" key="7">
    <source>
        <dbReference type="ARBA" id="ARBA00023136"/>
    </source>
</evidence>
<dbReference type="Gene3D" id="3.40.50.80">
    <property type="entry name" value="Nucleotide-binding domain of ferredoxin-NADP reductase (FNR) module"/>
    <property type="match status" value="1"/>
</dbReference>
<dbReference type="InterPro" id="IPR050369">
    <property type="entry name" value="RBOH/FRE"/>
</dbReference>
<dbReference type="CDD" id="cd06186">
    <property type="entry name" value="NOX_Duox_like_FAD_NADP"/>
    <property type="match status" value="1"/>
</dbReference>
<evidence type="ECO:0000256" key="8">
    <source>
        <dbReference type="SAM" id="MobiDB-lite"/>
    </source>
</evidence>
<reference evidence="11" key="1">
    <citation type="journal article" date="2020" name="Fungal Divers.">
        <title>Resolving the Mortierellaceae phylogeny through synthesis of multi-gene phylogenetics and phylogenomics.</title>
        <authorList>
            <person name="Vandepol N."/>
            <person name="Liber J."/>
            <person name="Desiro A."/>
            <person name="Na H."/>
            <person name="Kennedy M."/>
            <person name="Barry K."/>
            <person name="Grigoriev I.V."/>
            <person name="Miller A.N."/>
            <person name="O'Donnell K."/>
            <person name="Stajich J.E."/>
            <person name="Bonito G."/>
        </authorList>
    </citation>
    <scope>NUCLEOTIDE SEQUENCE</scope>
    <source>
        <strain evidence="11">NVP1</strain>
    </source>
</reference>
<dbReference type="PRINTS" id="PR00466">
    <property type="entry name" value="GP91PHOX"/>
</dbReference>
<dbReference type="Proteomes" id="UP000696485">
    <property type="component" value="Unassembled WGS sequence"/>
</dbReference>
<dbReference type="InterPro" id="IPR017938">
    <property type="entry name" value="Riboflavin_synthase-like_b-brl"/>
</dbReference>
<dbReference type="SUPFAM" id="SSF52343">
    <property type="entry name" value="Ferredoxin reductase-like, C-terminal NADP-linked domain"/>
    <property type="match status" value="1"/>
</dbReference>
<dbReference type="InterPro" id="IPR013112">
    <property type="entry name" value="FAD-bd_8"/>
</dbReference>
<evidence type="ECO:0000256" key="3">
    <source>
        <dbReference type="ARBA" id="ARBA00022982"/>
    </source>
</evidence>
<proteinExistence type="predicted"/>
<comment type="subcellular location">
    <subcellularLocation>
        <location evidence="1">Membrane</location>
        <topology evidence="1">Multi-pass membrane protein</topology>
    </subcellularLocation>
</comment>
<evidence type="ECO:0000256" key="4">
    <source>
        <dbReference type="ARBA" id="ARBA00022989"/>
    </source>
</evidence>
<dbReference type="GO" id="GO:0043020">
    <property type="term" value="C:NADPH oxidase complex"/>
    <property type="evidence" value="ECO:0007669"/>
    <property type="project" value="TreeGrafter"/>
</dbReference>
<dbReference type="EMBL" id="JAAAUY010000452">
    <property type="protein sequence ID" value="KAF9329708.1"/>
    <property type="molecule type" value="Genomic_DNA"/>
</dbReference>
<dbReference type="InterPro" id="IPR039261">
    <property type="entry name" value="FNR_nucleotide-bd"/>
</dbReference>
<name>A0A9P5SHH9_9FUNG</name>
<dbReference type="InterPro" id="IPR000778">
    <property type="entry name" value="Cyt_b245_heavy_chain"/>
</dbReference>
<dbReference type="InterPro" id="IPR013121">
    <property type="entry name" value="Fe_red_NAD-bd_6"/>
</dbReference>
<evidence type="ECO:0000256" key="2">
    <source>
        <dbReference type="ARBA" id="ARBA00022692"/>
    </source>
</evidence>
<gene>
    <name evidence="11" type="ORF">BG006_007247</name>
</gene>
<dbReference type="InterPro" id="IPR017927">
    <property type="entry name" value="FAD-bd_FR_type"/>
</dbReference>
<keyword evidence="4 9" id="KW-1133">Transmembrane helix</keyword>
<dbReference type="SFLD" id="SFLDG01169">
    <property type="entry name" value="NADPH_oxidase_subgroup_(NOX)"/>
    <property type="match status" value="1"/>
</dbReference>
<keyword evidence="12" id="KW-1185">Reference proteome</keyword>
<dbReference type="SUPFAM" id="SSF63380">
    <property type="entry name" value="Riboflavin synthase domain-like"/>
    <property type="match status" value="1"/>
</dbReference>
<dbReference type="Gene3D" id="2.40.30.10">
    <property type="entry name" value="Translation factors"/>
    <property type="match status" value="1"/>
</dbReference>
<feature type="transmembrane region" description="Helical" evidence="9">
    <location>
        <begin position="98"/>
        <end position="120"/>
    </location>
</feature>
<organism evidence="11 12">
    <name type="scientific">Podila minutissima</name>
    <dbReference type="NCBI Taxonomy" id="64525"/>
    <lineage>
        <taxon>Eukaryota</taxon>
        <taxon>Fungi</taxon>
        <taxon>Fungi incertae sedis</taxon>
        <taxon>Mucoromycota</taxon>
        <taxon>Mortierellomycotina</taxon>
        <taxon>Mortierellomycetes</taxon>
        <taxon>Mortierellales</taxon>
        <taxon>Mortierellaceae</taxon>
        <taxon>Podila</taxon>
    </lineage>
</organism>
<feature type="region of interest" description="Disordered" evidence="8">
    <location>
        <begin position="294"/>
        <end position="325"/>
    </location>
</feature>
<dbReference type="AlphaFoldDB" id="A0A9P5SHH9"/>
<protein>
    <recommendedName>
        <fullName evidence="10">FAD-binding FR-type domain-containing protein</fullName>
    </recommendedName>
</protein>
<sequence length="565" mass="63719">MQARSALGITLGISRGAAAVINFDCGLILFSVCRNLISLLRSTFLNSIVPFDKNIMFHKAVAWSIVLFSVIHSVGHYINYYRMEKQTEGTANHRSAQYLAIFSGPGFTGHLLVLILFLMVTSSVERVRRKGFETFWYTHHLFILFFITLMCHGAFCFIHEDTPPYCKSSPGSYKFVLGSLLIYLLERTIREIRARKPTAISKIVLHPSKVVEVQVMKGHFRARAGQYVFLNCPDISRFEWHPFTITSAPEEDYVSVHIRIVGDWTTSFARRLGCSFDDEQQFWIEELMSRSRHNVPSGSSSGVVRSTMHGQGPTSGAKSRSNPGSEAMTLPHVLLDGPYGSPSEDAFNYEIAVLVGAGIGVTPFASVLKHIWYRVMQPTKIITLRKVYFLWVCRDRDAFEWFQDLLIALEEQNLSDFLEIRSYLTGELDADELNTILMEARAAAAAAAARHLQNKQNSKVKAELESSGNTHFHQTDVHDALSESGLDRDAITGLRSPTYYGRPNFDKIFGELAQAHPPEQGQVGVFFCGPKPLGKTLHRCAKKYDFKFHKGKEQYFFELECADAL</sequence>
<keyword evidence="6" id="KW-0813">Transport</keyword>
<keyword evidence="6" id="KW-0406">Ion transport</keyword>